<protein>
    <submittedName>
        <fullName evidence="1">Uncharacterized protein</fullName>
    </submittedName>
</protein>
<organism evidence="1 2">
    <name type="scientific">Lentinus brumalis</name>
    <dbReference type="NCBI Taxonomy" id="2498619"/>
    <lineage>
        <taxon>Eukaryota</taxon>
        <taxon>Fungi</taxon>
        <taxon>Dikarya</taxon>
        <taxon>Basidiomycota</taxon>
        <taxon>Agaricomycotina</taxon>
        <taxon>Agaricomycetes</taxon>
        <taxon>Polyporales</taxon>
        <taxon>Polyporaceae</taxon>
        <taxon>Lentinus</taxon>
    </lineage>
</organism>
<accession>A0A371CS96</accession>
<reference evidence="1 2" key="1">
    <citation type="journal article" date="2018" name="Biotechnol. Biofuels">
        <title>Integrative visual omics of the white-rot fungus Polyporus brumalis exposes the biotechnological potential of its oxidative enzymes for delignifying raw plant biomass.</title>
        <authorList>
            <person name="Miyauchi S."/>
            <person name="Rancon A."/>
            <person name="Drula E."/>
            <person name="Hage H."/>
            <person name="Chaduli D."/>
            <person name="Favel A."/>
            <person name="Grisel S."/>
            <person name="Henrissat B."/>
            <person name="Herpoel-Gimbert I."/>
            <person name="Ruiz-Duenas F.J."/>
            <person name="Chevret D."/>
            <person name="Hainaut M."/>
            <person name="Lin J."/>
            <person name="Wang M."/>
            <person name="Pangilinan J."/>
            <person name="Lipzen A."/>
            <person name="Lesage-Meessen L."/>
            <person name="Navarro D."/>
            <person name="Riley R."/>
            <person name="Grigoriev I.V."/>
            <person name="Zhou S."/>
            <person name="Raouche S."/>
            <person name="Rosso M.N."/>
        </authorList>
    </citation>
    <scope>NUCLEOTIDE SEQUENCE [LARGE SCALE GENOMIC DNA]</scope>
    <source>
        <strain evidence="1 2">BRFM 1820</strain>
    </source>
</reference>
<evidence type="ECO:0000313" key="2">
    <source>
        <dbReference type="Proteomes" id="UP000256964"/>
    </source>
</evidence>
<proteinExistence type="predicted"/>
<sequence>MGDVYLSPRLTIRPTVRVEERSFLNAQRVNFIDASPSPRGPSCMPYVAAVGRRRPRSGALPQLQIETGRTITETEITLRSYTSRFPPASPHVSQPGREQGSCCQFPSDKCQLLYRASEWRRSRRRMPHSLCLKSNLTATFADVQRPAEATYTWERTAK</sequence>
<dbReference type="Proteomes" id="UP000256964">
    <property type="component" value="Unassembled WGS sequence"/>
</dbReference>
<dbReference type="EMBL" id="KZ857469">
    <property type="protein sequence ID" value="RDX43165.1"/>
    <property type="molecule type" value="Genomic_DNA"/>
</dbReference>
<keyword evidence="2" id="KW-1185">Reference proteome</keyword>
<evidence type="ECO:0000313" key="1">
    <source>
        <dbReference type="EMBL" id="RDX43165.1"/>
    </source>
</evidence>
<dbReference type="AlphaFoldDB" id="A0A371CS96"/>
<name>A0A371CS96_9APHY</name>
<gene>
    <name evidence="1" type="ORF">OH76DRAFT_1236322</name>
</gene>